<dbReference type="AlphaFoldDB" id="A0A8K0G6W9"/>
<dbReference type="GO" id="GO:0005886">
    <property type="term" value="C:plasma membrane"/>
    <property type="evidence" value="ECO:0007669"/>
    <property type="project" value="UniProtKB-SubCell"/>
</dbReference>
<feature type="transmembrane region" description="Helical" evidence="10">
    <location>
        <begin position="52"/>
        <end position="70"/>
    </location>
</feature>
<evidence type="ECO:0000256" key="6">
    <source>
        <dbReference type="ARBA" id="ARBA00022989"/>
    </source>
</evidence>
<dbReference type="EMBL" id="VTPC01046461">
    <property type="protein sequence ID" value="KAF2890787.1"/>
    <property type="molecule type" value="Genomic_DNA"/>
</dbReference>
<dbReference type="InterPro" id="IPR004117">
    <property type="entry name" value="7tm6_olfct_rcpt"/>
</dbReference>
<dbReference type="GO" id="GO:0004984">
    <property type="term" value="F:olfactory receptor activity"/>
    <property type="evidence" value="ECO:0007669"/>
    <property type="project" value="InterPro"/>
</dbReference>
<evidence type="ECO:0000256" key="9">
    <source>
        <dbReference type="ARBA" id="ARBA00023224"/>
    </source>
</evidence>
<proteinExistence type="predicted"/>
<evidence type="ECO:0000313" key="12">
    <source>
        <dbReference type="Proteomes" id="UP000801492"/>
    </source>
</evidence>
<dbReference type="OrthoDB" id="676979at2759"/>
<evidence type="ECO:0000256" key="8">
    <source>
        <dbReference type="ARBA" id="ARBA00023170"/>
    </source>
</evidence>
<evidence type="ECO:0000256" key="10">
    <source>
        <dbReference type="SAM" id="Phobius"/>
    </source>
</evidence>
<keyword evidence="8" id="KW-0675">Receptor</keyword>
<organism evidence="11 12">
    <name type="scientific">Ignelater luminosus</name>
    <name type="common">Cucubano</name>
    <name type="synonym">Pyrophorus luminosus</name>
    <dbReference type="NCBI Taxonomy" id="2038154"/>
    <lineage>
        <taxon>Eukaryota</taxon>
        <taxon>Metazoa</taxon>
        <taxon>Ecdysozoa</taxon>
        <taxon>Arthropoda</taxon>
        <taxon>Hexapoda</taxon>
        <taxon>Insecta</taxon>
        <taxon>Pterygota</taxon>
        <taxon>Neoptera</taxon>
        <taxon>Endopterygota</taxon>
        <taxon>Coleoptera</taxon>
        <taxon>Polyphaga</taxon>
        <taxon>Elateriformia</taxon>
        <taxon>Elateroidea</taxon>
        <taxon>Elateridae</taxon>
        <taxon>Agrypninae</taxon>
        <taxon>Pyrophorini</taxon>
        <taxon>Ignelater</taxon>
    </lineage>
</organism>
<dbReference type="PANTHER" id="PTHR21137">
    <property type="entry name" value="ODORANT RECEPTOR"/>
    <property type="match status" value="1"/>
</dbReference>
<name>A0A8K0G6W9_IGNLU</name>
<evidence type="ECO:0000256" key="4">
    <source>
        <dbReference type="ARBA" id="ARBA00022692"/>
    </source>
</evidence>
<keyword evidence="5" id="KW-0552">Olfaction</keyword>
<dbReference type="Pfam" id="PF02949">
    <property type="entry name" value="7tm_6"/>
    <property type="match status" value="2"/>
</dbReference>
<accession>A0A8K0G6W9</accession>
<keyword evidence="4 10" id="KW-0812">Transmembrane</keyword>
<keyword evidence="12" id="KW-1185">Reference proteome</keyword>
<feature type="transmembrane region" description="Helical" evidence="10">
    <location>
        <begin position="90"/>
        <end position="109"/>
    </location>
</feature>
<comment type="caution">
    <text evidence="11">The sequence shown here is derived from an EMBL/GenBank/DDBJ whole genome shotgun (WGS) entry which is preliminary data.</text>
</comment>
<evidence type="ECO:0000256" key="3">
    <source>
        <dbReference type="ARBA" id="ARBA00022606"/>
    </source>
</evidence>
<keyword evidence="6 10" id="KW-1133">Transmembrane helix</keyword>
<evidence type="ECO:0000256" key="2">
    <source>
        <dbReference type="ARBA" id="ARBA00022475"/>
    </source>
</evidence>
<evidence type="ECO:0000313" key="11">
    <source>
        <dbReference type="EMBL" id="KAF2890787.1"/>
    </source>
</evidence>
<reference evidence="11" key="1">
    <citation type="submission" date="2019-08" db="EMBL/GenBank/DDBJ databases">
        <title>The genome of the North American firefly Photinus pyralis.</title>
        <authorList>
            <consortium name="Photinus pyralis genome working group"/>
            <person name="Fallon T.R."/>
            <person name="Sander Lower S.E."/>
            <person name="Weng J.-K."/>
        </authorList>
    </citation>
    <scope>NUCLEOTIDE SEQUENCE</scope>
    <source>
        <strain evidence="11">TRF0915ILg1</strain>
        <tissue evidence="11">Whole body</tissue>
    </source>
</reference>
<dbReference type="GO" id="GO:0007165">
    <property type="term" value="P:signal transduction"/>
    <property type="evidence" value="ECO:0007669"/>
    <property type="project" value="UniProtKB-KW"/>
</dbReference>
<feature type="non-terminal residue" evidence="11">
    <location>
        <position position="1"/>
    </location>
</feature>
<dbReference type="PANTHER" id="PTHR21137:SF35">
    <property type="entry name" value="ODORANT RECEPTOR 19A-RELATED"/>
    <property type="match status" value="1"/>
</dbReference>
<evidence type="ECO:0000256" key="7">
    <source>
        <dbReference type="ARBA" id="ARBA00023136"/>
    </source>
</evidence>
<comment type="subcellular location">
    <subcellularLocation>
        <location evidence="1">Cell membrane</location>
        <topology evidence="1">Multi-pass membrane protein</topology>
    </subcellularLocation>
</comment>
<keyword evidence="7 10" id="KW-0472">Membrane</keyword>
<protein>
    <submittedName>
        <fullName evidence="11">Uncharacterized protein</fullName>
    </submittedName>
</protein>
<evidence type="ECO:0000256" key="5">
    <source>
        <dbReference type="ARBA" id="ARBA00022725"/>
    </source>
</evidence>
<keyword evidence="3" id="KW-0716">Sensory transduction</keyword>
<keyword evidence="9" id="KW-0807">Transducer</keyword>
<sequence>ALGKIFIAVYYSKAFMALAKNTKLFWSPKKCNQETRTELNSMRRLIVQLQKLLLVAFSVSIMLFSIEPLFKQNLAYGIWTLKGHEKLHHFVAIQQLVGMPFCGICVWSIDCMYLGFCAEIIVQFSILSHCIEELTVDGSNPHEMEIHYLNQMKALAVSDAVYFSKWYCHNFPSLKVPLLLMIQSSQNGITIKAGGLITINAGTVMKVLKIVWSACSVMRGIRQN</sequence>
<evidence type="ECO:0000256" key="1">
    <source>
        <dbReference type="ARBA" id="ARBA00004651"/>
    </source>
</evidence>
<dbReference type="Proteomes" id="UP000801492">
    <property type="component" value="Unassembled WGS sequence"/>
</dbReference>
<dbReference type="GO" id="GO:0005549">
    <property type="term" value="F:odorant binding"/>
    <property type="evidence" value="ECO:0007669"/>
    <property type="project" value="InterPro"/>
</dbReference>
<keyword evidence="2" id="KW-1003">Cell membrane</keyword>
<gene>
    <name evidence="11" type="ORF">ILUMI_15386</name>
</gene>